<feature type="domain" description="Histidine kinase/HSP90-like ATPase" evidence="3">
    <location>
        <begin position="36"/>
        <end position="136"/>
    </location>
</feature>
<keyword evidence="1" id="KW-0418">Kinase</keyword>
<dbReference type="GO" id="GO:0004674">
    <property type="term" value="F:protein serine/threonine kinase activity"/>
    <property type="evidence" value="ECO:0007669"/>
    <property type="project" value="UniProtKB-KW"/>
</dbReference>
<gene>
    <name evidence="4" type="ORF">J2S42_003496</name>
</gene>
<name>A0AAE4AY30_9ACTN</name>
<dbReference type="InterPro" id="IPR050267">
    <property type="entry name" value="Anti-sigma-factor_SerPK"/>
</dbReference>
<dbReference type="Proteomes" id="UP001240236">
    <property type="component" value="Unassembled WGS sequence"/>
</dbReference>
<proteinExistence type="predicted"/>
<comment type="caution">
    <text evidence="4">The sequence shown here is derived from an EMBL/GenBank/DDBJ whole genome shotgun (WGS) entry which is preliminary data.</text>
</comment>
<reference evidence="4 5" key="1">
    <citation type="submission" date="2023-07" db="EMBL/GenBank/DDBJ databases">
        <title>Sequencing the genomes of 1000 actinobacteria strains.</title>
        <authorList>
            <person name="Klenk H.-P."/>
        </authorList>
    </citation>
    <scope>NUCLEOTIDE SEQUENCE [LARGE SCALE GENOMIC DNA]</scope>
    <source>
        <strain evidence="4 5">DSM 44709</strain>
    </source>
</reference>
<feature type="region of interest" description="Disordered" evidence="2">
    <location>
        <begin position="1"/>
        <end position="20"/>
    </location>
</feature>
<dbReference type="PANTHER" id="PTHR35526">
    <property type="entry name" value="ANTI-SIGMA-F FACTOR RSBW-RELATED"/>
    <property type="match status" value="1"/>
</dbReference>
<evidence type="ECO:0000259" key="3">
    <source>
        <dbReference type="Pfam" id="PF13581"/>
    </source>
</evidence>
<accession>A0AAE4AY30</accession>
<evidence type="ECO:0000313" key="4">
    <source>
        <dbReference type="EMBL" id="MDQ0366827.1"/>
    </source>
</evidence>
<evidence type="ECO:0000256" key="2">
    <source>
        <dbReference type="SAM" id="MobiDB-lite"/>
    </source>
</evidence>
<organism evidence="4 5">
    <name type="scientific">Catenuloplanes indicus</name>
    <dbReference type="NCBI Taxonomy" id="137267"/>
    <lineage>
        <taxon>Bacteria</taxon>
        <taxon>Bacillati</taxon>
        <taxon>Actinomycetota</taxon>
        <taxon>Actinomycetes</taxon>
        <taxon>Micromonosporales</taxon>
        <taxon>Micromonosporaceae</taxon>
        <taxon>Catenuloplanes</taxon>
    </lineage>
</organism>
<dbReference type="Pfam" id="PF13581">
    <property type="entry name" value="HATPase_c_2"/>
    <property type="match status" value="1"/>
</dbReference>
<dbReference type="PANTHER" id="PTHR35526:SF3">
    <property type="entry name" value="ANTI-SIGMA-F FACTOR RSBW"/>
    <property type="match status" value="1"/>
</dbReference>
<sequence length="143" mass="15327">MDMSEEDPGPEATEPDRGPVTVAQDLFPLPGASLVAREVVTEACMRWGLPDAVAPASLIVSELVANVVDHAHTSMTLEIALRPGRLLISMRDGSRVPPMLRRDTTAPSARGRGLLLIEAVSADWGYRLDAAGKTVWTALEIIT</sequence>
<keyword evidence="1" id="KW-0723">Serine/threonine-protein kinase</keyword>
<keyword evidence="5" id="KW-1185">Reference proteome</keyword>
<dbReference type="InterPro" id="IPR003594">
    <property type="entry name" value="HATPase_dom"/>
</dbReference>
<evidence type="ECO:0000313" key="5">
    <source>
        <dbReference type="Proteomes" id="UP001240236"/>
    </source>
</evidence>
<dbReference type="EMBL" id="JAUSUZ010000001">
    <property type="protein sequence ID" value="MDQ0366827.1"/>
    <property type="molecule type" value="Genomic_DNA"/>
</dbReference>
<dbReference type="AlphaFoldDB" id="A0AAE4AY30"/>
<evidence type="ECO:0000256" key="1">
    <source>
        <dbReference type="ARBA" id="ARBA00022527"/>
    </source>
</evidence>
<dbReference type="Gene3D" id="3.30.565.10">
    <property type="entry name" value="Histidine kinase-like ATPase, C-terminal domain"/>
    <property type="match status" value="1"/>
</dbReference>
<dbReference type="InterPro" id="IPR036890">
    <property type="entry name" value="HATPase_C_sf"/>
</dbReference>
<keyword evidence="1" id="KW-0808">Transferase</keyword>
<dbReference type="CDD" id="cd16936">
    <property type="entry name" value="HATPase_RsbW-like"/>
    <property type="match status" value="1"/>
</dbReference>
<protein>
    <submittedName>
        <fullName evidence="4">Anti-sigma regulatory factor (Ser/Thr protein kinase)</fullName>
    </submittedName>
</protein>